<reference evidence="2" key="1">
    <citation type="journal article" date="2018" name="Nat. Microbiol.">
        <title>Leveraging single-cell genomics to expand the fungal tree of life.</title>
        <authorList>
            <person name="Ahrendt S.R."/>
            <person name="Quandt C.A."/>
            <person name="Ciobanu D."/>
            <person name="Clum A."/>
            <person name="Salamov A."/>
            <person name="Andreopoulos B."/>
            <person name="Cheng J.F."/>
            <person name="Woyke T."/>
            <person name="Pelin A."/>
            <person name="Henrissat B."/>
            <person name="Reynolds N.K."/>
            <person name="Benny G.L."/>
            <person name="Smith M.E."/>
            <person name="James T.Y."/>
            <person name="Grigoriev I.V."/>
        </authorList>
    </citation>
    <scope>NUCLEOTIDE SEQUENCE [LARGE SCALE GENOMIC DNA]</scope>
    <source>
        <strain evidence="2">CSF55</strain>
    </source>
</reference>
<organism evidence="1 2">
    <name type="scientific">Rozella allomycis (strain CSF55)</name>
    <dbReference type="NCBI Taxonomy" id="988480"/>
    <lineage>
        <taxon>Eukaryota</taxon>
        <taxon>Fungi</taxon>
        <taxon>Fungi incertae sedis</taxon>
        <taxon>Cryptomycota</taxon>
        <taxon>Cryptomycota incertae sedis</taxon>
        <taxon>Rozella</taxon>
    </lineage>
</organism>
<protein>
    <submittedName>
        <fullName evidence="1">Uncharacterized protein</fullName>
    </submittedName>
</protein>
<name>A0A4P9YCS6_ROZAC</name>
<dbReference type="AlphaFoldDB" id="A0A4P9YCS6"/>
<evidence type="ECO:0000313" key="2">
    <source>
        <dbReference type="Proteomes" id="UP000281549"/>
    </source>
</evidence>
<proteinExistence type="predicted"/>
<gene>
    <name evidence="1" type="ORF">ROZALSC1DRAFT_31228</name>
</gene>
<feature type="non-terminal residue" evidence="1">
    <location>
        <position position="348"/>
    </location>
</feature>
<dbReference type="EMBL" id="ML006145">
    <property type="protein sequence ID" value="RKP16915.1"/>
    <property type="molecule type" value="Genomic_DNA"/>
</dbReference>
<accession>A0A4P9YCS6</accession>
<dbReference type="Proteomes" id="UP000281549">
    <property type="component" value="Unassembled WGS sequence"/>
</dbReference>
<evidence type="ECO:0000313" key="1">
    <source>
        <dbReference type="EMBL" id="RKP16915.1"/>
    </source>
</evidence>
<sequence length="348" mass="40563">MKLKLKLAEEAREPKKILKKVISKPVPRPIIPEYALSAILKDKVLPNLENIEGISTRDLFQKVIFGCFNELMSLTEVMPKILDIKNSGNIDDCENNFMNEWKELVSKALIREEINGDIKVSFENLKVKMRVGEIATLSLKYEPQFDASWKWVFEDVDFELSFCVSVHNVRQIFSVQQKQMTLAHLQVVYEASGWTRVFERINELSVLIQLGMLNLHASKTILVSASVTYEPNKDIRVNYWNHKQDKRNKMIIQKEGNKLMAINSFIGFRMEIDKNALSFEKIISNLYNFHGQLLLNEFKEKLKDKIVFDDENGFNLTREIYLTLIFDSQRGLLRISRNGRELELTRII</sequence>